<evidence type="ECO:0000256" key="4">
    <source>
        <dbReference type="ARBA" id="ARBA00023242"/>
    </source>
</evidence>
<comment type="subcellular location">
    <subcellularLocation>
        <location evidence="1">Nucleus</location>
    </subcellularLocation>
</comment>
<feature type="compositionally biased region" description="Basic and acidic residues" evidence="6">
    <location>
        <begin position="1491"/>
        <end position="1509"/>
    </location>
</feature>
<feature type="compositionally biased region" description="Basic and acidic residues" evidence="6">
    <location>
        <begin position="1470"/>
        <end position="1479"/>
    </location>
</feature>
<evidence type="ECO:0000259" key="7">
    <source>
        <dbReference type="Pfam" id="PF11262"/>
    </source>
</evidence>
<evidence type="ECO:0000256" key="1">
    <source>
        <dbReference type="ARBA" id="ARBA00004123"/>
    </source>
</evidence>
<dbReference type="InterPro" id="IPR021418">
    <property type="entry name" value="THO_THOC2_C"/>
</dbReference>
<feature type="compositionally biased region" description="Basic and acidic residues" evidence="6">
    <location>
        <begin position="1304"/>
        <end position="1377"/>
    </location>
</feature>
<dbReference type="Pfam" id="PF11732">
    <property type="entry name" value="Thoc2"/>
    <property type="match status" value="1"/>
</dbReference>
<evidence type="ECO:0000256" key="3">
    <source>
        <dbReference type="ARBA" id="ARBA00019596"/>
    </source>
</evidence>
<evidence type="ECO:0000313" key="11">
    <source>
        <dbReference type="Proteomes" id="UP001497383"/>
    </source>
</evidence>
<name>A0ABP0ZCI3_9ASCO</name>
<dbReference type="Pfam" id="PF16134">
    <property type="entry name" value="THOC2_N"/>
    <property type="match status" value="1"/>
</dbReference>
<dbReference type="Proteomes" id="UP001497383">
    <property type="component" value="Chromosome 1"/>
</dbReference>
<feature type="compositionally biased region" description="Polar residues" evidence="6">
    <location>
        <begin position="1548"/>
        <end position="1562"/>
    </location>
</feature>
<keyword evidence="5" id="KW-0175">Coiled coil</keyword>
<dbReference type="PANTHER" id="PTHR21597:SF0">
    <property type="entry name" value="THO COMPLEX SUBUNIT 2"/>
    <property type="match status" value="1"/>
</dbReference>
<evidence type="ECO:0000259" key="8">
    <source>
        <dbReference type="Pfam" id="PF11732"/>
    </source>
</evidence>
<dbReference type="GeneID" id="92205311"/>
<evidence type="ECO:0000313" key="10">
    <source>
        <dbReference type="EMBL" id="CAK9435388.1"/>
    </source>
</evidence>
<feature type="compositionally biased region" description="Basic and acidic residues" evidence="6">
    <location>
        <begin position="1629"/>
        <end position="1653"/>
    </location>
</feature>
<evidence type="ECO:0000256" key="5">
    <source>
        <dbReference type="SAM" id="Coils"/>
    </source>
</evidence>
<feature type="domain" description="THO complex subunitTHOC2 N-terminal" evidence="8">
    <location>
        <begin position="621"/>
        <end position="695"/>
    </location>
</feature>
<organism evidence="10 11">
    <name type="scientific">Lodderomyces beijingensis</name>
    <dbReference type="NCBI Taxonomy" id="1775926"/>
    <lineage>
        <taxon>Eukaryota</taxon>
        <taxon>Fungi</taxon>
        <taxon>Dikarya</taxon>
        <taxon>Ascomycota</taxon>
        <taxon>Saccharomycotina</taxon>
        <taxon>Pichiomycetes</taxon>
        <taxon>Debaryomycetaceae</taxon>
        <taxon>Candida/Lodderomyces clade</taxon>
        <taxon>Lodderomyces</taxon>
    </lineage>
</organism>
<dbReference type="PANTHER" id="PTHR21597">
    <property type="entry name" value="THO2 PROTEIN"/>
    <property type="match status" value="1"/>
</dbReference>
<dbReference type="InterPro" id="IPR040007">
    <property type="entry name" value="Tho2"/>
</dbReference>
<feature type="compositionally biased region" description="Polar residues" evidence="6">
    <location>
        <begin position="1256"/>
        <end position="1275"/>
    </location>
</feature>
<dbReference type="InterPro" id="IPR021726">
    <property type="entry name" value="THO_THOC2_N"/>
</dbReference>
<dbReference type="InterPro" id="IPR032302">
    <property type="entry name" value="THOC2_N"/>
</dbReference>
<feature type="compositionally biased region" description="Polar residues" evidence="6">
    <location>
        <begin position="1617"/>
        <end position="1627"/>
    </location>
</feature>
<feature type="compositionally biased region" description="Basic and acidic residues" evidence="6">
    <location>
        <begin position="1391"/>
        <end position="1403"/>
    </location>
</feature>
<feature type="compositionally biased region" description="Basic and acidic residues" evidence="6">
    <location>
        <begin position="1431"/>
        <end position="1450"/>
    </location>
</feature>
<gene>
    <name evidence="10" type="ORF">LODBEIA_P01150</name>
</gene>
<dbReference type="Pfam" id="PF11262">
    <property type="entry name" value="Tho2"/>
    <property type="match status" value="1"/>
</dbReference>
<accession>A0ABP0ZCI3</accession>
<feature type="region of interest" description="Disordered" evidence="6">
    <location>
        <begin position="1288"/>
        <end position="1722"/>
    </location>
</feature>
<evidence type="ECO:0000256" key="2">
    <source>
        <dbReference type="ARBA" id="ARBA00007857"/>
    </source>
</evidence>
<feature type="compositionally biased region" description="Acidic residues" evidence="6">
    <location>
        <begin position="1417"/>
        <end position="1430"/>
    </location>
</feature>
<protein>
    <recommendedName>
        <fullName evidence="3">THO complex subunit 2</fullName>
    </recommendedName>
</protein>
<feature type="compositionally biased region" description="Basic and acidic residues" evidence="6">
    <location>
        <begin position="1701"/>
        <end position="1711"/>
    </location>
</feature>
<feature type="domain" description="THO complex subunit 2 N-terminal" evidence="9">
    <location>
        <begin position="6"/>
        <end position="619"/>
    </location>
</feature>
<feature type="compositionally biased region" description="Polar residues" evidence="6">
    <location>
        <begin position="1288"/>
        <end position="1300"/>
    </location>
</feature>
<comment type="similarity">
    <text evidence="2">Belongs to the THOC2 family.</text>
</comment>
<feature type="compositionally biased region" description="Basic and acidic residues" evidence="6">
    <location>
        <begin position="1660"/>
        <end position="1672"/>
    </location>
</feature>
<feature type="domain" description="THO complex subunitTHOC2 C-terminal" evidence="7">
    <location>
        <begin position="892"/>
        <end position="1184"/>
    </location>
</feature>
<keyword evidence="4" id="KW-0539">Nucleus</keyword>
<feature type="compositionally biased region" description="Low complexity" evidence="6">
    <location>
        <begin position="1524"/>
        <end position="1536"/>
    </location>
</feature>
<dbReference type="RefSeq" id="XP_066827053.1">
    <property type="nucleotide sequence ID" value="XM_066971006.1"/>
</dbReference>
<reference evidence="10 11" key="1">
    <citation type="submission" date="2024-03" db="EMBL/GenBank/DDBJ databases">
        <authorList>
            <person name="Brejova B."/>
        </authorList>
    </citation>
    <scope>NUCLEOTIDE SEQUENCE [LARGE SCALE GENOMIC DNA]</scope>
    <source>
        <strain evidence="10 11">CBS 14171</strain>
    </source>
</reference>
<feature type="coiled-coil region" evidence="5">
    <location>
        <begin position="1213"/>
        <end position="1250"/>
    </location>
</feature>
<sequence length="1722" mass="193562">MSFKYFTPEVLDQFDGAGSIEILEALDSYDVANADSETELVLLFTELILSYEDDKLKIVNIVEFLSQSIKNDEIARIFCQVLNAFPIAEKSRELLSTLSEKQSIIKPDTIASYISADLIKDADLVPKVTLTKTLNARLRDKLYTQNKFNLLHEEIEGFSKLVSELCSIFSSKDTDLQLDYVLQVIDKLIGHYKLDPNKTLSLVLEVLSCFIFSKPDCVVSLLKKSKWWPSKESNNNNNNNALSIETLSEGGSVVASHVLGMKIMAHPGSRDFSDNTTNMIAILIKEGFVSFGSIYKYIRPDDEGMRSFEEAYNSDLQEQVSKAGANALALAAPLADEDEEKPLEKKKLVETTEKQAVVEKNHRLQFLKAFAANGLYMPCIYVLSQNPFLAHLDNEIKLVLSRMFDAMLDPLYESISDFSKSELCHLATSKMTHVSRPGNKVSKEAPKLNHRISISFKVSGTDSSQSQSQSQSVLHFFNRTWSETLPKIKDFESLLKVSQEFLKFIASDLAENVPLFIKLCDVIKSFSNQEQYKEPIFHYFRNYIFPVMPLIKGNSIAIDKAFAILAEYPLEDRFSVYGELYNNLRKNDLGVKIAYSVAEKSTKDVLKRLSKENIRPMMRRLAKICFSNPLPCLLTILQQIESYDNLITLVVETARYFNAYGWDNLTVAILMRLSSDRSSSSGNGMIDRQWLQSLASFIGKICQRYPNAIDIRTILRYLLKTFYSGERTGLLVLKEMLVSMGGIRTTSDLTLKQVDMIGSGSSLQKMVYRVIDDVRCERVVSGSHLFNCFVELGAINEVVILLCTILNDLIFDRTENQLKVLASRADDISEVLKLFITMVEFFGDADVNILSIQDFHQKHGIPVEWIFDLWRTKKMDFLEQYENLASGVCPEGLAPSLFYLFWALSLHDINYSDSLYEGEIEKLEGSIRGLRNSMTINAKNSNFSRDMIDKYRIEIEENRRFIAQIPTDKEKHKESNELVSKKLRDASAEWFSSPSSEKSHKNLQNFVQFCILPRAVHSPFDAVFAARFVFKMHELGVSNYALMEALDLLFDSDVILSTLCSSTPAEVESLGFFYANLLKTLNEMTSEKEEEQEKFSKGSNLGDFDAFRNTVYHYHANLLTQVDAALSAPDYMSRSNTILLLKGLISVFPIAEDHGEEVVKIIEKVLSADAREDIRLSSGALLGLIKARTKLWLPIYDLIPMSEEEKQTVIETKARVLKEKELAEKKEKEQKEEEKRLERLAREEEQLIKKRAGAINYTSSRAPQSRPLSRSAINSSGKYEEYAVSNAKSEQAANVSTNVNLDDASSRKGDGVKIDIRTRLSQMKQEDRARARSEEPPEVRAKVVIKGESRQDEGKGEGKDPEADVEMKDGSHPRNEDNSADVVNEETTVNGDKDVKDKDDKGDGSAMEGAPEKAEETEAMSVEEETEGYDVAEKMEERKGKPGIKGHEGTEATASIENTKQEEEEEKEQTEEKKEKNDAGKSYGQSSNGVDYDHDHDQEKKSAHDDVQATKRTPLPPQSETVRAASSSSTSTSSATNLAQARPPLPPQSSVVHESDASSTSAARRPLPPQKQLLGKNEIPRAQPRGKYPIAANFPTHQTDPSIPPPPSTPPIPANPRRSTFGSGNHRNSFHDRDPGGPRGRAHDGWRRQDKAHQPSPARNEAKTVDADDSRPKMRGATYDNRSPPARGPGGGGDDSGQRQFDNKRRSDGHNGRAGYKKRTRY</sequence>
<evidence type="ECO:0000256" key="6">
    <source>
        <dbReference type="SAM" id="MobiDB-lite"/>
    </source>
</evidence>
<evidence type="ECO:0000259" key="9">
    <source>
        <dbReference type="Pfam" id="PF16134"/>
    </source>
</evidence>
<proteinExistence type="inferred from homology"/>
<feature type="region of interest" description="Disordered" evidence="6">
    <location>
        <begin position="1254"/>
        <end position="1275"/>
    </location>
</feature>
<dbReference type="EMBL" id="OZ022405">
    <property type="protein sequence ID" value="CAK9435388.1"/>
    <property type="molecule type" value="Genomic_DNA"/>
</dbReference>
<feature type="compositionally biased region" description="Pro residues" evidence="6">
    <location>
        <begin position="1602"/>
        <end position="1614"/>
    </location>
</feature>
<keyword evidence="11" id="KW-1185">Reference proteome</keyword>